<dbReference type="PANTHER" id="PTHR24148">
    <property type="entry name" value="ANKYRIN REPEAT DOMAIN-CONTAINING PROTEIN 39 HOMOLOG-RELATED"/>
    <property type="match status" value="1"/>
</dbReference>
<dbReference type="EMBL" id="CABFNP030001329">
    <property type="protein sequence ID" value="CAI6099762.1"/>
    <property type="molecule type" value="Genomic_DNA"/>
</dbReference>
<sequence length="820" mass="92738">MTGYSTLGSREVRLLRIPSLARTHDNDGSLASSTAALTGEPLCLSFHVVSLDQTQIPNFVALSYAWGDVEKTVDVQVSGHPVRLTRNLYDILQCLSVDESSDFFWIDALCINQDDIDERSAQVLLMREVYSLATSVRVFLSLESEPLNFVMTFLEQVALNPEMHFNPDLSPHITVEGLTVASEELRESFIAFFAAPWWTRIWPVQEYVLAKEVVFQCGKRRLGGSTIQAAFKSLVHHERTCCWAARRAIDGNARGYLDIPSKIYGSLTLFHATLRLDALQNMLKPEEYSIYNLLDAMALFRTRDCSDPRDRIFGMLGLKFKDETLRKNIEVDYKIPEAQLYESIALKMIENSESLNVLSHVLRGSFIKQRMHTLPSWVPDWTAEMDATSHLMHGERMKFLDQFQASGPTRPSWKAIAPGKIRTQALIISKISEIVPGCPRDESSLPGRLVLEEWRRLACLPKNGVEHSLNSNEELSQREKEFRLFLCGYLIPHSWSHDGLERAYDTWVSWFTNDKQASLVLEARNDAREFDNFVRLTSSGRRYFVAENGFVGFGPEPMEAGDTLVVISGGRVPYVLRNVSHGTDGQESMIFTFVGDASVQNMMFGEIMTLGENQPFAKQKPAETKLEAKELIEGFDDQFKAITKPYGPIAVEDFDNPDKESEILEALHFNVAMATAQLVNAEQRFGINETSNMAPKEHGELPQVKATIMNPNRTRLIQNPAVTIAILMILSLVASVNIWALVSAVLRRYHGIHSWLIDMEFKGVAPDDFNSTALMDALLHESNIKSYFPEDLRLTPPSKIYEELRELSFVLGWFGGYGHW</sequence>
<dbReference type="Proteomes" id="UP001160390">
    <property type="component" value="Unassembled WGS sequence"/>
</dbReference>
<evidence type="ECO:0000256" key="1">
    <source>
        <dbReference type="SAM" id="Phobius"/>
    </source>
</evidence>
<dbReference type="AlphaFoldDB" id="A0AA35VMD5"/>
<keyword evidence="4" id="KW-1185">Reference proteome</keyword>
<evidence type="ECO:0000313" key="4">
    <source>
        <dbReference type="Proteomes" id="UP001160390"/>
    </source>
</evidence>
<protein>
    <recommendedName>
        <fullName evidence="2">Heterokaryon incompatibility domain-containing protein</fullName>
    </recommendedName>
</protein>
<reference evidence="3" key="1">
    <citation type="submission" date="2023-01" db="EMBL/GenBank/DDBJ databases">
        <authorList>
            <person name="Piombo E."/>
        </authorList>
    </citation>
    <scope>NUCLEOTIDE SEQUENCE</scope>
</reference>
<dbReference type="InterPro" id="IPR010730">
    <property type="entry name" value="HET"/>
</dbReference>
<keyword evidence="1" id="KW-0812">Transmembrane</keyword>
<proteinExistence type="predicted"/>
<comment type="caution">
    <text evidence="3">The sequence shown here is derived from an EMBL/GenBank/DDBJ whole genome shotgun (WGS) entry which is preliminary data.</text>
</comment>
<name>A0AA35VMD5_9HYPO</name>
<dbReference type="InterPro" id="IPR052895">
    <property type="entry name" value="HetReg/Transcr_Mod"/>
</dbReference>
<dbReference type="Pfam" id="PF06985">
    <property type="entry name" value="HET"/>
    <property type="match status" value="1"/>
</dbReference>
<organism evidence="3 4">
    <name type="scientific">Clonostachys chloroleuca</name>
    <dbReference type="NCBI Taxonomy" id="1926264"/>
    <lineage>
        <taxon>Eukaryota</taxon>
        <taxon>Fungi</taxon>
        <taxon>Dikarya</taxon>
        <taxon>Ascomycota</taxon>
        <taxon>Pezizomycotina</taxon>
        <taxon>Sordariomycetes</taxon>
        <taxon>Hypocreomycetidae</taxon>
        <taxon>Hypocreales</taxon>
        <taxon>Bionectriaceae</taxon>
        <taxon>Clonostachys</taxon>
    </lineage>
</organism>
<dbReference type="Pfam" id="PF26639">
    <property type="entry name" value="Het-6_barrel"/>
    <property type="match status" value="1"/>
</dbReference>
<evidence type="ECO:0000313" key="3">
    <source>
        <dbReference type="EMBL" id="CAI6099762.1"/>
    </source>
</evidence>
<feature type="transmembrane region" description="Helical" evidence="1">
    <location>
        <begin position="721"/>
        <end position="746"/>
    </location>
</feature>
<feature type="domain" description="Heterokaryon incompatibility" evidence="2">
    <location>
        <begin position="59"/>
        <end position="206"/>
    </location>
</feature>
<evidence type="ECO:0000259" key="2">
    <source>
        <dbReference type="Pfam" id="PF06985"/>
    </source>
</evidence>
<dbReference type="PANTHER" id="PTHR24148:SF73">
    <property type="entry name" value="HET DOMAIN PROTEIN (AFU_ORTHOLOGUE AFUA_8G01020)"/>
    <property type="match status" value="1"/>
</dbReference>
<keyword evidence="1" id="KW-0472">Membrane</keyword>
<gene>
    <name evidence="3" type="ORF">CCHLO57077_00011537</name>
</gene>
<keyword evidence="1" id="KW-1133">Transmembrane helix</keyword>
<accession>A0AA35VMD5</accession>